<dbReference type="Proteomes" id="UP000190328">
    <property type="component" value="Unassembled WGS sequence"/>
</dbReference>
<keyword evidence="2 4" id="KW-0442">Lipid degradation</keyword>
<evidence type="ECO:0000313" key="7">
    <source>
        <dbReference type="Proteomes" id="UP000190328"/>
    </source>
</evidence>
<dbReference type="RefSeq" id="WP_159443285.1">
    <property type="nucleotide sequence ID" value="NZ_FUXI01000023.1"/>
</dbReference>
<feature type="domain" description="PNPLA" evidence="5">
    <location>
        <begin position="155"/>
        <end position="339"/>
    </location>
</feature>
<dbReference type="InterPro" id="IPR002641">
    <property type="entry name" value="PNPLA_dom"/>
</dbReference>
<feature type="active site" description="Nucleophile" evidence="4">
    <location>
        <position position="188"/>
    </location>
</feature>
<protein>
    <submittedName>
        <fullName evidence="6">NTE family protein</fullName>
    </submittedName>
</protein>
<dbReference type="OrthoDB" id="9770965at2"/>
<dbReference type="EMBL" id="FUXI01000023">
    <property type="protein sequence ID" value="SJZ96009.1"/>
    <property type="molecule type" value="Genomic_DNA"/>
</dbReference>
<evidence type="ECO:0000256" key="4">
    <source>
        <dbReference type="PROSITE-ProRule" id="PRU01161"/>
    </source>
</evidence>
<dbReference type="PANTHER" id="PTHR14226:SF57">
    <property type="entry name" value="BLR7027 PROTEIN"/>
    <property type="match status" value="1"/>
</dbReference>
<name>A0A1T4PWZ3_9ENTE</name>
<dbReference type="InterPro" id="IPR050301">
    <property type="entry name" value="NTE"/>
</dbReference>
<proteinExistence type="predicted"/>
<accession>A0A1T4PWZ3</accession>
<dbReference type="PROSITE" id="PS51635">
    <property type="entry name" value="PNPLA"/>
    <property type="match status" value="1"/>
</dbReference>
<dbReference type="Gene3D" id="3.40.1090.10">
    <property type="entry name" value="Cytosolic phospholipase A2 catalytic domain"/>
    <property type="match status" value="2"/>
</dbReference>
<organism evidence="6 7">
    <name type="scientific">Pilibacter termitis</name>
    <dbReference type="NCBI Taxonomy" id="263852"/>
    <lineage>
        <taxon>Bacteria</taxon>
        <taxon>Bacillati</taxon>
        <taxon>Bacillota</taxon>
        <taxon>Bacilli</taxon>
        <taxon>Lactobacillales</taxon>
        <taxon>Enterococcaceae</taxon>
        <taxon>Pilibacter</taxon>
    </lineage>
</organism>
<dbReference type="PANTHER" id="PTHR14226">
    <property type="entry name" value="NEUROPATHY TARGET ESTERASE/SWISS CHEESE D.MELANOGASTER"/>
    <property type="match status" value="1"/>
</dbReference>
<dbReference type="SUPFAM" id="SSF52151">
    <property type="entry name" value="FabD/lysophospholipase-like"/>
    <property type="match status" value="1"/>
</dbReference>
<evidence type="ECO:0000256" key="2">
    <source>
        <dbReference type="ARBA" id="ARBA00022963"/>
    </source>
</evidence>
<feature type="active site" description="Proton acceptor" evidence="4">
    <location>
        <position position="326"/>
    </location>
</feature>
<feature type="short sequence motif" description="GXSXG" evidence="4">
    <location>
        <begin position="186"/>
        <end position="190"/>
    </location>
</feature>
<dbReference type="Pfam" id="PF01734">
    <property type="entry name" value="Patatin"/>
    <property type="match status" value="1"/>
</dbReference>
<evidence type="ECO:0000259" key="5">
    <source>
        <dbReference type="PROSITE" id="PS51635"/>
    </source>
</evidence>
<keyword evidence="1 4" id="KW-0378">Hydrolase</keyword>
<evidence type="ECO:0000256" key="3">
    <source>
        <dbReference type="ARBA" id="ARBA00023098"/>
    </source>
</evidence>
<dbReference type="AlphaFoldDB" id="A0A1T4PWZ3"/>
<dbReference type="CDD" id="cd07209">
    <property type="entry name" value="Pat_hypo_Ecoli_Z1214_like"/>
    <property type="match status" value="1"/>
</dbReference>
<evidence type="ECO:0000256" key="1">
    <source>
        <dbReference type="ARBA" id="ARBA00022801"/>
    </source>
</evidence>
<dbReference type="GO" id="GO:0016787">
    <property type="term" value="F:hydrolase activity"/>
    <property type="evidence" value="ECO:0007669"/>
    <property type="project" value="UniProtKB-UniRule"/>
</dbReference>
<keyword evidence="3 4" id="KW-0443">Lipid metabolism</keyword>
<evidence type="ECO:0000313" key="6">
    <source>
        <dbReference type="EMBL" id="SJZ96009.1"/>
    </source>
</evidence>
<feature type="short sequence motif" description="DGA/G" evidence="4">
    <location>
        <begin position="326"/>
        <end position="328"/>
    </location>
</feature>
<sequence>MKTRFLRASEVEKLDEFRMNGWGVLPFFESLTLELSEILRLVLRQNYMDTSLTKPRSEELAIGIFDKENLCGILRAKVEKDKLIVKSVVLLQTSNVSWEMLFTTLEKIARTMEVDFLCLQLEKELSPDQAEQLTKFGFEKNNRGFQKSICSVNAYVFGGGGARGSYAIGVWKFFEEHGFDAEIVTGTSIGAASAGLFDSGGLERATELWEEIGTENILDFDQGEDIQESMTSMLKSVAKMGVTSVKETGISVAPIYETIKKYYDFDKMAKSDRKIFIVTVEFPSMEEVVVNLKEKPRKEWVDWLIASGSFFPIMEAKEIQGKYYIDGGYRNNLPIDIAENLGANRIVAIDVQGPGIDKTKLIAPKEVTAIEMFRSAWTLGAILHFDSLRSSDNIQLGYLEAYRRYSLAFGYWYTLVEENLEEKLQSLWQEFVATSPLEIEENSLFAKVEKVYKSEVFRENLPLALLELLGKNANLSPLRMYSLEEFVLELNQNESTLPVVKSMFEWTNEYYQQFFLLSDNKRAEKLKEIYNINSANERKKRILRVGMIFPLDTILILWEEFLHDRIYI</sequence>
<dbReference type="GO" id="GO:0016042">
    <property type="term" value="P:lipid catabolic process"/>
    <property type="evidence" value="ECO:0007669"/>
    <property type="project" value="UniProtKB-UniRule"/>
</dbReference>
<dbReference type="InterPro" id="IPR016035">
    <property type="entry name" value="Acyl_Trfase/lysoPLipase"/>
</dbReference>
<reference evidence="6 7" key="1">
    <citation type="submission" date="2017-02" db="EMBL/GenBank/DDBJ databases">
        <authorList>
            <person name="Peterson S.W."/>
        </authorList>
    </citation>
    <scope>NUCLEOTIDE SEQUENCE [LARGE SCALE GENOMIC DNA]</scope>
    <source>
        <strain evidence="6 7">ATCC BAA-1030</strain>
    </source>
</reference>
<feature type="short sequence motif" description="GXGXXG" evidence="4">
    <location>
        <begin position="159"/>
        <end position="164"/>
    </location>
</feature>
<gene>
    <name evidence="6" type="ORF">SAMN02745116_01966</name>
</gene>
<dbReference type="STRING" id="263852.SAMN02745116_01966"/>
<keyword evidence="7" id="KW-1185">Reference proteome</keyword>